<feature type="signal peptide" evidence="1">
    <location>
        <begin position="1"/>
        <end position="20"/>
    </location>
</feature>
<dbReference type="AlphaFoldDB" id="A0A9D1X9E3"/>
<evidence type="ECO:0000313" key="3">
    <source>
        <dbReference type="Proteomes" id="UP000886740"/>
    </source>
</evidence>
<organism evidence="2 3">
    <name type="scientific">Candidatus Parabacteroides intestinipullorum</name>
    <dbReference type="NCBI Taxonomy" id="2838723"/>
    <lineage>
        <taxon>Bacteria</taxon>
        <taxon>Pseudomonadati</taxon>
        <taxon>Bacteroidota</taxon>
        <taxon>Bacteroidia</taxon>
        <taxon>Bacteroidales</taxon>
        <taxon>Tannerellaceae</taxon>
        <taxon>Parabacteroides</taxon>
    </lineage>
</organism>
<dbReference type="Pfam" id="PF14054">
    <property type="entry name" value="DUF4249"/>
    <property type="match status" value="1"/>
</dbReference>
<evidence type="ECO:0000256" key="1">
    <source>
        <dbReference type="SAM" id="SignalP"/>
    </source>
</evidence>
<reference evidence="2" key="1">
    <citation type="journal article" date="2021" name="PeerJ">
        <title>Extensive microbial diversity within the chicken gut microbiome revealed by metagenomics and culture.</title>
        <authorList>
            <person name="Gilroy R."/>
            <person name="Ravi A."/>
            <person name="Getino M."/>
            <person name="Pursley I."/>
            <person name="Horton D.L."/>
            <person name="Alikhan N.F."/>
            <person name="Baker D."/>
            <person name="Gharbi K."/>
            <person name="Hall N."/>
            <person name="Watson M."/>
            <person name="Adriaenssens E.M."/>
            <person name="Foster-Nyarko E."/>
            <person name="Jarju S."/>
            <person name="Secka A."/>
            <person name="Antonio M."/>
            <person name="Oren A."/>
            <person name="Chaudhuri R.R."/>
            <person name="La Ragione R."/>
            <person name="Hildebrand F."/>
            <person name="Pallen M.J."/>
        </authorList>
    </citation>
    <scope>NUCLEOTIDE SEQUENCE</scope>
    <source>
        <strain evidence="2">ChiGjej6B6-14162</strain>
    </source>
</reference>
<name>A0A9D1X9E3_9BACT</name>
<comment type="caution">
    <text evidence="2">The sequence shown here is derived from an EMBL/GenBank/DDBJ whole genome shotgun (WGS) entry which is preliminary data.</text>
</comment>
<keyword evidence="1" id="KW-0732">Signal</keyword>
<proteinExistence type="predicted"/>
<evidence type="ECO:0000313" key="2">
    <source>
        <dbReference type="EMBL" id="HIX75339.1"/>
    </source>
</evidence>
<dbReference type="PROSITE" id="PS51257">
    <property type="entry name" value="PROKAR_LIPOPROTEIN"/>
    <property type="match status" value="1"/>
</dbReference>
<feature type="chain" id="PRO_5038978591" evidence="1">
    <location>
        <begin position="21"/>
        <end position="372"/>
    </location>
</feature>
<accession>A0A9D1X9E3</accession>
<dbReference type="Proteomes" id="UP000886740">
    <property type="component" value="Unassembled WGS sequence"/>
</dbReference>
<protein>
    <submittedName>
        <fullName evidence="2">DUF4249 domain-containing protein</fullName>
    </submittedName>
</protein>
<gene>
    <name evidence="2" type="ORF">H9977_09950</name>
</gene>
<dbReference type="EMBL" id="DXEL01000067">
    <property type="protein sequence ID" value="HIX75339.1"/>
    <property type="molecule type" value="Genomic_DNA"/>
</dbReference>
<dbReference type="InterPro" id="IPR025345">
    <property type="entry name" value="DUF4249"/>
</dbReference>
<reference evidence="2" key="2">
    <citation type="submission" date="2021-04" db="EMBL/GenBank/DDBJ databases">
        <authorList>
            <person name="Gilroy R."/>
        </authorList>
    </citation>
    <scope>NUCLEOTIDE SEQUENCE</scope>
    <source>
        <strain evidence="2">ChiGjej6B6-14162</strain>
    </source>
</reference>
<sequence>MKKQFIIYVSLALLSLAACVTDFTPEVKGVSGILVVDGTITDGESVFRLSRSVSILDTTRVGDWIAHAVMCVEREDGATFPASYEGNGFYRIPTGDLDPASGYRLNFTIDGKNYQSSFLKPIETAPIDSVSWQKAGLGQPVSIHVSSRAGADQSTYYRWTYFETWEVITPLTATAGYLDGVFMMFDPATSHNTRYCWGRDSSKALLLENTASLAENVVVRKKLFEIPCKDEKLSYLYHVEVLQTQLREEAYNYFRILRDEVERSGGIFGLVMSAGDNGNVYCISDPDEVIIGYVEVATTTRKSLFIPYSWDIHESLPADKAYRYCPLCSKKDYPDWPWFEYPHSVTYPQCVDCRAHYNATKNRPAWWPNDHY</sequence>